<dbReference type="PROSITE" id="PS50893">
    <property type="entry name" value="ABC_TRANSPORTER_2"/>
    <property type="match status" value="1"/>
</dbReference>
<dbReference type="PANTHER" id="PTHR24221:SF651">
    <property type="entry name" value="HEAVY METAL TOLERANCE PROTEIN"/>
    <property type="match status" value="1"/>
</dbReference>
<dbReference type="GO" id="GO:0140359">
    <property type="term" value="F:ABC-type transporter activity"/>
    <property type="evidence" value="ECO:0007669"/>
    <property type="project" value="InterPro"/>
</dbReference>
<evidence type="ECO:0000256" key="9">
    <source>
        <dbReference type="SAM" id="Phobius"/>
    </source>
</evidence>
<dbReference type="InterPro" id="IPR027417">
    <property type="entry name" value="P-loop_NTPase"/>
</dbReference>
<dbReference type="Proteomes" id="UP000214365">
    <property type="component" value="Unassembled WGS sequence"/>
</dbReference>
<dbReference type="SUPFAM" id="SSF52540">
    <property type="entry name" value="P-loop containing nucleoside triphosphate hydrolases"/>
    <property type="match status" value="1"/>
</dbReference>
<evidence type="ECO:0000313" key="13">
    <source>
        <dbReference type="Proteomes" id="UP000214365"/>
    </source>
</evidence>
<evidence type="ECO:0000256" key="5">
    <source>
        <dbReference type="ARBA" id="ARBA00022840"/>
    </source>
</evidence>
<feature type="domain" description="ABC transmembrane type-1" evidence="11">
    <location>
        <begin position="263"/>
        <end position="545"/>
    </location>
</feature>
<accession>A0A1Q5QB46</accession>
<dbReference type="Pfam" id="PF00005">
    <property type="entry name" value="ABC_tran"/>
    <property type="match status" value="1"/>
</dbReference>
<dbReference type="AlphaFoldDB" id="A0A1Q5QB46"/>
<feature type="transmembrane region" description="Helical" evidence="9">
    <location>
        <begin position="61"/>
        <end position="84"/>
    </location>
</feature>
<dbReference type="GO" id="GO:0016887">
    <property type="term" value="F:ATP hydrolysis activity"/>
    <property type="evidence" value="ECO:0007669"/>
    <property type="project" value="InterPro"/>
</dbReference>
<feature type="transmembrane region" description="Helical" evidence="9">
    <location>
        <begin position="21"/>
        <end position="41"/>
    </location>
</feature>
<dbReference type="EMBL" id="LFMY01000002">
    <property type="protein sequence ID" value="OKL63146.1"/>
    <property type="molecule type" value="Genomic_DNA"/>
</dbReference>
<dbReference type="PROSITE" id="PS00211">
    <property type="entry name" value="ABC_TRANSPORTER_1"/>
    <property type="match status" value="1"/>
</dbReference>
<dbReference type="PROSITE" id="PS50929">
    <property type="entry name" value="ABC_TM1F"/>
    <property type="match status" value="1"/>
</dbReference>
<evidence type="ECO:0000256" key="7">
    <source>
        <dbReference type="ARBA" id="ARBA00023136"/>
    </source>
</evidence>
<dbReference type="InterPro" id="IPR003593">
    <property type="entry name" value="AAA+_ATPase"/>
</dbReference>
<dbReference type="RefSeq" id="XP_020123267.1">
    <property type="nucleotide sequence ID" value="XM_020261283.1"/>
</dbReference>
<dbReference type="CDD" id="cd18583">
    <property type="entry name" value="ABC_6TM_HMT1"/>
    <property type="match status" value="1"/>
</dbReference>
<dbReference type="InterPro" id="IPR036640">
    <property type="entry name" value="ABC1_TM_sf"/>
</dbReference>
<sequence>MSSPATATTDVLVPALYGLQSLLPLSTGLFYIATSALSRILSTGRASSSSSSVRVPRAVRGATLALMLCLLFSYSADAALLLHAHFYRRQHISENSIIFSLGSILVWTLLLAGFTNGAPSLGLPLWSSWVIYLVGESILLLFRSRSNNTFHKITFALQVIRLVDLFLLCRLAASRVFYKDVPWRYDQEDSISDAHRPLLHGSRSGNIAGYSTVDNSSAGDVDTSDESNAKEAKSILTQSLEILKFALPLLWPKGRFRLQLLFIGVGLCLLADRLLVVYVPVQLGIITNTLAQKNVLPWTNIAFLVFLRLLESSGGISVLRAYMWLPLERHTYQRIVVTGFDQVMDLSCDFHDDKSSGSVWHSLARGTVIRNVVRTVLFQLGPMVSDLFIAVTVLHVMFGAYMGLITAAVIGLFLWSSGRIVALQRSKRKEYISAIGKEVNIRCEATNNWYTATYFNKVDFEKDRHSLAVDDRLGSEMSVRRWHQVEAFVQSSILSLGLMGACLIAAYQVSKDIKPVGNFVMLLGYWAQLSGPLQFVSSGFTSITLDLVDAEEFVTLLRKVPSVTDRPGAKRLRIQQGAMSFNEVTFSYDKRRQALKSIRFEVLPGQTIALVGETGSGKSTILKLLFRLYDPDYGSVEIDGQDISDVSLQSLRESIGVVPQDPALFNDTIFNNLKYAKETATVEEIHNACAAVKLHERFLSFPDGYETKVGERGVKLSGGELQRVAIARVIIKNPKFVLLDEATSSVDSETEAHIQHSLAQLTAGRTTLVIAHRLSTIIKADQILVLKEGSIVEQGDHQSLVKHGGYYCRLWQQQAGLNSKTHKTALKPDAPEFVPMKMAR</sequence>
<dbReference type="FunFam" id="3.40.50.300:FF:000287">
    <property type="entry name" value="Multidrug ABC transporter ATP-binding protein"/>
    <property type="match status" value="1"/>
</dbReference>
<dbReference type="InterPro" id="IPR039421">
    <property type="entry name" value="Type_1_exporter"/>
</dbReference>
<dbReference type="InterPro" id="IPR011527">
    <property type="entry name" value="ABC1_TM_dom"/>
</dbReference>
<dbReference type="Gene3D" id="3.40.50.300">
    <property type="entry name" value="P-loop containing nucleotide triphosphate hydrolases"/>
    <property type="match status" value="1"/>
</dbReference>
<evidence type="ECO:0000256" key="6">
    <source>
        <dbReference type="ARBA" id="ARBA00022989"/>
    </source>
</evidence>
<dbReference type="SMART" id="SM00382">
    <property type="entry name" value="AAA"/>
    <property type="match status" value="1"/>
</dbReference>
<dbReference type="SUPFAM" id="SSF90123">
    <property type="entry name" value="ABC transporter transmembrane region"/>
    <property type="match status" value="1"/>
</dbReference>
<dbReference type="Pfam" id="PF00664">
    <property type="entry name" value="ABC_membrane"/>
    <property type="match status" value="1"/>
</dbReference>
<dbReference type="InterPro" id="IPR017871">
    <property type="entry name" value="ABC_transporter-like_CS"/>
</dbReference>
<name>A0A1Q5QB46_TALAT</name>
<feature type="transmembrane region" description="Helical" evidence="9">
    <location>
        <begin position="96"/>
        <end position="115"/>
    </location>
</feature>
<dbReference type="GO" id="GO:0005524">
    <property type="term" value="F:ATP binding"/>
    <property type="evidence" value="ECO:0007669"/>
    <property type="project" value="UniProtKB-KW"/>
</dbReference>
<keyword evidence="3 9" id="KW-0812">Transmembrane</keyword>
<dbReference type="STRING" id="1441469.A0A1Q5QB46"/>
<dbReference type="InterPro" id="IPR003439">
    <property type="entry name" value="ABC_transporter-like_ATP-bd"/>
</dbReference>
<dbReference type="OrthoDB" id="6500128at2759"/>
<feature type="transmembrane region" description="Helical" evidence="9">
    <location>
        <begin position="301"/>
        <end position="325"/>
    </location>
</feature>
<keyword evidence="4" id="KW-0547">Nucleotide-binding</keyword>
<evidence type="ECO:0000256" key="2">
    <source>
        <dbReference type="ARBA" id="ARBA00022448"/>
    </source>
</evidence>
<evidence type="ECO:0000256" key="3">
    <source>
        <dbReference type="ARBA" id="ARBA00022692"/>
    </source>
</evidence>
<keyword evidence="2" id="KW-0813">Transport</keyword>
<evidence type="ECO:0000256" key="1">
    <source>
        <dbReference type="ARBA" id="ARBA00004141"/>
    </source>
</evidence>
<dbReference type="GeneID" id="31001356"/>
<organism evidence="12 13">
    <name type="scientific">Talaromyces atroroseus</name>
    <dbReference type="NCBI Taxonomy" id="1441469"/>
    <lineage>
        <taxon>Eukaryota</taxon>
        <taxon>Fungi</taxon>
        <taxon>Dikarya</taxon>
        <taxon>Ascomycota</taxon>
        <taxon>Pezizomycotina</taxon>
        <taxon>Eurotiomycetes</taxon>
        <taxon>Eurotiomycetidae</taxon>
        <taxon>Eurotiales</taxon>
        <taxon>Trichocomaceae</taxon>
        <taxon>Talaromyces</taxon>
        <taxon>Talaromyces sect. Trachyspermi</taxon>
    </lineage>
</organism>
<keyword evidence="13" id="KW-1185">Reference proteome</keyword>
<dbReference type="PANTHER" id="PTHR24221">
    <property type="entry name" value="ATP-BINDING CASSETTE SUB-FAMILY B"/>
    <property type="match status" value="1"/>
</dbReference>
<feature type="domain" description="ABC transporter" evidence="10">
    <location>
        <begin position="579"/>
        <end position="813"/>
    </location>
</feature>
<feature type="transmembrane region" description="Helical" evidence="9">
    <location>
        <begin position="260"/>
        <end position="281"/>
    </location>
</feature>
<evidence type="ECO:0000259" key="11">
    <source>
        <dbReference type="PROSITE" id="PS50929"/>
    </source>
</evidence>
<gene>
    <name evidence="12" type="ORF">UA08_01601</name>
</gene>
<feature type="transmembrane region" description="Helical" evidence="9">
    <location>
        <begin position="121"/>
        <end position="142"/>
    </location>
</feature>
<keyword evidence="7 9" id="KW-0472">Membrane</keyword>
<keyword evidence="6 9" id="KW-1133">Transmembrane helix</keyword>
<proteinExistence type="inferred from homology"/>
<evidence type="ECO:0000256" key="4">
    <source>
        <dbReference type="ARBA" id="ARBA00022741"/>
    </source>
</evidence>
<keyword evidence="5" id="KW-0067">ATP-binding</keyword>
<feature type="transmembrane region" description="Helical" evidence="9">
    <location>
        <begin position="400"/>
        <end position="422"/>
    </location>
</feature>
<comment type="caution">
    <text evidence="12">The sequence shown here is derived from an EMBL/GenBank/DDBJ whole genome shotgun (WGS) entry which is preliminary data.</text>
</comment>
<dbReference type="Gene3D" id="1.20.1560.10">
    <property type="entry name" value="ABC transporter type 1, transmembrane domain"/>
    <property type="match status" value="1"/>
</dbReference>
<evidence type="ECO:0008006" key="14">
    <source>
        <dbReference type="Google" id="ProtNLM"/>
    </source>
</evidence>
<protein>
    <recommendedName>
        <fullName evidence="14">Heavy metal tolerance protein</fullName>
    </recommendedName>
</protein>
<evidence type="ECO:0000256" key="8">
    <source>
        <dbReference type="ARBA" id="ARBA00024363"/>
    </source>
</evidence>
<comment type="similarity">
    <text evidence="8">Belongs to the ABC transporter superfamily. ABCB family. Heavy Metal importer (TC 3.A.1.210) subfamily.</text>
</comment>
<reference evidence="12 13" key="1">
    <citation type="submission" date="2015-06" db="EMBL/GenBank/DDBJ databases">
        <title>Talaromyces atroroseus IBT 11181 draft genome.</title>
        <authorList>
            <person name="Rasmussen K.B."/>
            <person name="Rasmussen S."/>
            <person name="Petersen B."/>
            <person name="Sicheritz-Ponten T."/>
            <person name="Mortensen U.H."/>
            <person name="Thrane U."/>
        </authorList>
    </citation>
    <scope>NUCLEOTIDE SEQUENCE [LARGE SCALE GENOMIC DNA]</scope>
    <source>
        <strain evidence="12 13">IBT 11181</strain>
    </source>
</reference>
<feature type="transmembrane region" description="Helical" evidence="9">
    <location>
        <begin position="487"/>
        <end position="507"/>
    </location>
</feature>
<evidence type="ECO:0000313" key="12">
    <source>
        <dbReference type="EMBL" id="OKL63146.1"/>
    </source>
</evidence>
<dbReference type="GO" id="GO:0005774">
    <property type="term" value="C:vacuolar membrane"/>
    <property type="evidence" value="ECO:0007669"/>
    <property type="project" value="TreeGrafter"/>
</dbReference>
<feature type="transmembrane region" description="Helical" evidence="9">
    <location>
        <begin position="372"/>
        <end position="394"/>
    </location>
</feature>
<comment type="subcellular location">
    <subcellularLocation>
        <location evidence="1">Membrane</location>
        <topology evidence="1">Multi-pass membrane protein</topology>
    </subcellularLocation>
</comment>
<evidence type="ECO:0000259" key="10">
    <source>
        <dbReference type="PROSITE" id="PS50893"/>
    </source>
</evidence>